<organism evidence="2 3">
    <name type="scientific">Pelotalea chapellei</name>
    <dbReference type="NCBI Taxonomy" id="44671"/>
    <lineage>
        <taxon>Bacteria</taxon>
        <taxon>Pseudomonadati</taxon>
        <taxon>Thermodesulfobacteriota</taxon>
        <taxon>Desulfuromonadia</taxon>
        <taxon>Geobacterales</taxon>
        <taxon>Geobacteraceae</taxon>
        <taxon>Pelotalea</taxon>
    </lineage>
</organism>
<name>A0ABS5UAS5_9BACT</name>
<accession>A0ABS5UAS5</accession>
<reference evidence="2 3" key="1">
    <citation type="submission" date="2021-05" db="EMBL/GenBank/DDBJ databases">
        <title>The draft genome of Geobacter chapellei DSM 13688.</title>
        <authorList>
            <person name="Xu Z."/>
            <person name="Masuda Y."/>
            <person name="Itoh H."/>
            <person name="Senoo K."/>
        </authorList>
    </citation>
    <scope>NUCLEOTIDE SEQUENCE [LARGE SCALE GENOMIC DNA]</scope>
    <source>
        <strain evidence="2 3">DSM 13688</strain>
    </source>
</reference>
<dbReference type="RefSeq" id="WP_214300095.1">
    <property type="nucleotide sequence ID" value="NZ_JAHDYS010000013.1"/>
</dbReference>
<gene>
    <name evidence="2" type="ORF">KJB30_13290</name>
</gene>
<evidence type="ECO:0008006" key="4">
    <source>
        <dbReference type="Google" id="ProtNLM"/>
    </source>
</evidence>
<feature type="chain" id="PRO_5047173018" description="Methanethiol oxidase" evidence="1">
    <location>
        <begin position="24"/>
        <end position="398"/>
    </location>
</feature>
<dbReference type="Proteomes" id="UP000784128">
    <property type="component" value="Unassembled WGS sequence"/>
</dbReference>
<dbReference type="EMBL" id="JAHDYS010000013">
    <property type="protein sequence ID" value="MBT1072764.1"/>
    <property type="molecule type" value="Genomic_DNA"/>
</dbReference>
<evidence type="ECO:0000313" key="2">
    <source>
        <dbReference type="EMBL" id="MBT1072764.1"/>
    </source>
</evidence>
<protein>
    <recommendedName>
        <fullName evidence="4">Methanethiol oxidase</fullName>
    </recommendedName>
</protein>
<sequence length="398" mass="45565">MNCIKNIYLIIICTLLFSTIAHAHGGKKMESTYLYEINDFKSAQSLLPKSFSIGGYRNVSIFPVPHNNAVGSNDMGNAITIISFPKGKIDYDKYFHNAEDIIGSGKYMPPISQDLIGFGQERVFHLFDFKRKIYRKYRIVFPVTQYIEKIAIADAKQRHFLFEIESQKPNTKDPLDVNSYLQLLDLTGDSHKLIKEIDIGKSIWTTTKDRVFVYNLESEQLQVLDLNLEPAHHPLKDVIRQNKAKISFSRIYIHQSLPFAVLRGKKGAVYIGWGKDKNTVPHLLISGASQFAFSPDGKWLILKYDRTGPAKTFIMPVSEKYPYYLGSPILISDESFPDRSGSWTTNPTGFVGTSLDRIYHWDLENQDYPGKGKMSFHDYIVQEDMKKLTREKRQGLGK</sequence>
<comment type="caution">
    <text evidence="2">The sequence shown here is derived from an EMBL/GenBank/DDBJ whole genome shotgun (WGS) entry which is preliminary data.</text>
</comment>
<dbReference type="SUPFAM" id="SSF82171">
    <property type="entry name" value="DPP6 N-terminal domain-like"/>
    <property type="match status" value="1"/>
</dbReference>
<evidence type="ECO:0000256" key="1">
    <source>
        <dbReference type="SAM" id="SignalP"/>
    </source>
</evidence>
<keyword evidence="3" id="KW-1185">Reference proteome</keyword>
<evidence type="ECO:0000313" key="3">
    <source>
        <dbReference type="Proteomes" id="UP000784128"/>
    </source>
</evidence>
<feature type="signal peptide" evidence="1">
    <location>
        <begin position="1"/>
        <end position="23"/>
    </location>
</feature>
<keyword evidence="1" id="KW-0732">Signal</keyword>
<proteinExistence type="predicted"/>